<accession>A0AAU7E2A6</accession>
<keyword evidence="2" id="KW-1133">Transmembrane helix</keyword>
<keyword evidence="4" id="KW-0261">Viral envelope protein</keyword>
<protein>
    <submittedName>
        <fullName evidence="4">Envelope glycoprotein B</fullName>
    </submittedName>
</protein>
<dbReference type="EMBL" id="PP711851">
    <property type="protein sequence ID" value="XBH23763.1"/>
    <property type="molecule type" value="Genomic_DNA"/>
</dbReference>
<dbReference type="SUPFAM" id="SSF161008">
    <property type="entry name" value="Viral glycoprotein ectodomain-like"/>
    <property type="match status" value="1"/>
</dbReference>
<evidence type="ECO:0000256" key="1">
    <source>
        <dbReference type="SAM" id="MobiDB-lite"/>
    </source>
</evidence>
<keyword evidence="4" id="KW-0946">Virion</keyword>
<reference evidence="4" key="2">
    <citation type="submission" date="2024-02" db="EMBL/GenBank/DDBJ databases">
        <authorList>
            <person name="Hu B."/>
        </authorList>
    </citation>
    <scope>NUCLEOTIDE SEQUENCE</scope>
    <source>
        <strain evidence="4">4A/Uganda/BATORAL6VTM/2018</strain>
    </source>
</reference>
<feature type="transmembrane region" description="Helical" evidence="2">
    <location>
        <begin position="242"/>
        <end position="259"/>
    </location>
</feature>
<name>A0AAU7E2A6_9VIRU</name>
<keyword evidence="2" id="KW-0812">Transmembrane</keyword>
<dbReference type="GO" id="GO:0019031">
    <property type="term" value="C:viral envelope"/>
    <property type="evidence" value="ECO:0007669"/>
    <property type="project" value="UniProtKB-KW"/>
</dbReference>
<proteinExistence type="predicted"/>
<evidence type="ECO:0000259" key="3">
    <source>
        <dbReference type="Pfam" id="PF00606"/>
    </source>
</evidence>
<feature type="domain" description="Herpesvirus glycoprotein B ectodomain C-terminal" evidence="3">
    <location>
        <begin position="1"/>
        <end position="184"/>
    </location>
</feature>
<dbReference type="InterPro" id="IPR055341">
    <property type="entry name" value="Glycoprotein_B_ecto_C"/>
</dbReference>
<evidence type="ECO:0000313" key="4">
    <source>
        <dbReference type="EMBL" id="XBH23763.1"/>
    </source>
</evidence>
<organism evidence="4">
    <name type="scientific">Rousettus bat herpesvirus</name>
    <dbReference type="NCBI Taxonomy" id="3141930"/>
    <lineage>
        <taxon>Viruses</taxon>
        <taxon>Duplodnaviria</taxon>
        <taxon>Heunggongvirae</taxon>
        <taxon>Peploviricota</taxon>
        <taxon>Herviviricetes</taxon>
        <taxon>Herpesvirales</taxon>
    </lineage>
</organism>
<dbReference type="Gene3D" id="6.10.250.3280">
    <property type="match status" value="1"/>
</dbReference>
<dbReference type="Pfam" id="PF00606">
    <property type="entry name" value="Glycoprotein_B"/>
    <property type="match status" value="1"/>
</dbReference>
<dbReference type="Gene3D" id="1.20.5.1890">
    <property type="match status" value="1"/>
</dbReference>
<feature type="region of interest" description="Disordered" evidence="1">
    <location>
        <begin position="330"/>
        <end position="354"/>
    </location>
</feature>
<evidence type="ECO:0000256" key="2">
    <source>
        <dbReference type="SAM" id="Phobius"/>
    </source>
</evidence>
<reference evidence="4" key="1">
    <citation type="journal article" date="2024" name="Microbiome">
        <title>Substantial viral diversity in bats and rodents from East Africa: insights into evolution, recombination, and cocirculation.</title>
        <authorList>
            <person name="Wang D."/>
            <person name="Yang X."/>
            <person name="Ren Z."/>
            <person name="Hu B."/>
            <person name="Zhao H."/>
            <person name="Yang K."/>
            <person name="Shi P."/>
            <person name="Zhang Z."/>
            <person name="Feng Q."/>
            <person name="Nawenja C.V."/>
            <person name="Obanda V."/>
            <person name="Robert K."/>
            <person name="Nalikka B."/>
            <person name="Waruhiu C.N."/>
            <person name="Ochola G.O."/>
            <person name="Onyuok S.O."/>
            <person name="Ochieng H."/>
            <person name="Li B."/>
            <person name="Zhu Y."/>
            <person name="Si H."/>
            <person name="Yin J."/>
            <person name="Kristiansen K."/>
            <person name="Jin X."/>
            <person name="Xu X."/>
            <person name="Xiao M."/>
            <person name="Agwanda B."/>
            <person name="Ommeh S."/>
            <person name="Li J."/>
            <person name="Shi Z.L."/>
        </authorList>
    </citation>
    <scope>NUCLEOTIDE SEQUENCE</scope>
    <source>
        <strain evidence="4">4A/Uganda/BATORAL6VTM/2018</strain>
    </source>
</reference>
<keyword evidence="2" id="KW-0472">Membrane</keyword>
<sequence>MWYELSKINPTSVFSAIYNKPVSVQRVGDAFQISDCITVDQNSVSVQKSMKTKTEGLCYSRPKVAFKFVNGTDFFEGQLGQRNEILLTTSNVENCKQGAEFYFFTSNSTYYYKDYIHVMTYNLSFLPTIDSFIALNLSFIENIDFKVIELYSSSERKLASAVDLETMFREYNYYTNQLTGLKKDLDDTINFNRNSLVQTFSDVLGDLGNVGKVIVNTVSVIFSFLGEIMVGIINFLKNPFGFFLLLLVVGGIILLIFVLRRRTNMIYQAPIRAMYPTLEQEAKEQRIQPMDPEHVKALLLGMHQLQQEEVKKKEAAPKESLIEKLKNGLRQRRGRGGGAAYEKLKQEDMEMGDV</sequence>
<dbReference type="Gene3D" id="2.30.30.1230">
    <property type="match status" value="1"/>
</dbReference>
<feature type="transmembrane region" description="Helical" evidence="2">
    <location>
        <begin position="213"/>
        <end position="236"/>
    </location>
</feature>